<dbReference type="PROSITE" id="PS51462">
    <property type="entry name" value="NUDIX"/>
    <property type="match status" value="1"/>
</dbReference>
<comment type="cofactor">
    <cofactor evidence="1">
        <name>Mg(2+)</name>
        <dbReference type="ChEBI" id="CHEBI:18420"/>
    </cofactor>
</comment>
<keyword evidence="2" id="KW-0479">Metal-binding</keyword>
<keyword evidence="4" id="KW-0460">Magnesium</keyword>
<evidence type="ECO:0000259" key="5">
    <source>
        <dbReference type="PROSITE" id="PS51462"/>
    </source>
</evidence>
<dbReference type="EMBL" id="JAJJMB010015988">
    <property type="protein sequence ID" value="KAI3850873.1"/>
    <property type="molecule type" value="Genomic_DNA"/>
</dbReference>
<dbReference type="GO" id="GO:0046872">
    <property type="term" value="F:metal ion binding"/>
    <property type="evidence" value="ECO:0007669"/>
    <property type="project" value="UniProtKB-KW"/>
</dbReference>
<reference evidence="6" key="1">
    <citation type="submission" date="2022-04" db="EMBL/GenBank/DDBJ databases">
        <title>A functionally conserved STORR gene fusion in Papaver species that diverged 16.8 million years ago.</title>
        <authorList>
            <person name="Catania T."/>
        </authorList>
    </citation>
    <scope>NUCLEOTIDE SEQUENCE</scope>
    <source>
        <strain evidence="6">S-188037</strain>
    </source>
</reference>
<evidence type="ECO:0000313" key="7">
    <source>
        <dbReference type="Proteomes" id="UP001202328"/>
    </source>
</evidence>
<dbReference type="Proteomes" id="UP001202328">
    <property type="component" value="Unassembled WGS sequence"/>
</dbReference>
<organism evidence="6 7">
    <name type="scientific">Papaver atlanticum</name>
    <dbReference type="NCBI Taxonomy" id="357466"/>
    <lineage>
        <taxon>Eukaryota</taxon>
        <taxon>Viridiplantae</taxon>
        <taxon>Streptophyta</taxon>
        <taxon>Embryophyta</taxon>
        <taxon>Tracheophyta</taxon>
        <taxon>Spermatophyta</taxon>
        <taxon>Magnoliopsida</taxon>
        <taxon>Ranunculales</taxon>
        <taxon>Papaveraceae</taxon>
        <taxon>Papaveroideae</taxon>
        <taxon>Papaver</taxon>
    </lineage>
</organism>
<proteinExistence type="predicted"/>
<sequence length="308" mass="34118">MEKSEQVSDAEAISNPYPPPYKLLLKCPFGLSPSQVSVDISSTHDRVPHPDLNLEKSILEIWDQRLQQNPSLFNGTKFRYGGHAVQDMDDPNQDTVVCLNLGLTDYRTFVGTNLSASWEKFLVPSEDDSKRCQHTSSPLGNGAVVETADKKILVLQRSHNVGEFPGYFVFPGGHPEPGEVGISAHQHEGSMSESALINRKVSQEMFDSIIREVVEEIGVPASSLSNAVFIGISQRGLNVRPTAFFHMKCNLESKEIHQLYSSAQDGYESTQLYTVSRSGLEKMATKMPGCHWGGFALYDLMPKTVKDI</sequence>
<comment type="caution">
    <text evidence="6">The sequence shown here is derived from an EMBL/GenBank/DDBJ whole genome shotgun (WGS) entry which is preliminary data.</text>
</comment>
<evidence type="ECO:0000256" key="4">
    <source>
        <dbReference type="ARBA" id="ARBA00022842"/>
    </source>
</evidence>
<dbReference type="PANTHER" id="PTHR31835">
    <property type="entry name" value="URIDINE DIPHOSPHATE GLUCOSE PYROPHOSPHATASE"/>
    <property type="match status" value="1"/>
</dbReference>
<evidence type="ECO:0000256" key="3">
    <source>
        <dbReference type="ARBA" id="ARBA00022801"/>
    </source>
</evidence>
<dbReference type="PANTHER" id="PTHR31835:SF1">
    <property type="entry name" value="URIDINE DIPHOSPHATE GLUCOSE PYROPHOSPHATASE NUDT22"/>
    <property type="match status" value="1"/>
</dbReference>
<gene>
    <name evidence="6" type="ORF">MKW98_012866</name>
</gene>
<dbReference type="SUPFAM" id="SSF55811">
    <property type="entry name" value="Nudix"/>
    <property type="match status" value="1"/>
</dbReference>
<dbReference type="InterPro" id="IPR055295">
    <property type="entry name" value="NUDT22/NUDT9-like"/>
</dbReference>
<feature type="domain" description="Nudix hydrolase" evidence="5">
    <location>
        <begin position="136"/>
        <end position="301"/>
    </location>
</feature>
<evidence type="ECO:0000313" key="6">
    <source>
        <dbReference type="EMBL" id="KAI3850873.1"/>
    </source>
</evidence>
<name>A0AAD4S0R7_9MAGN</name>
<evidence type="ECO:0000256" key="2">
    <source>
        <dbReference type="ARBA" id="ARBA00022723"/>
    </source>
</evidence>
<dbReference type="InterPro" id="IPR015797">
    <property type="entry name" value="NUDIX_hydrolase-like_dom_sf"/>
</dbReference>
<dbReference type="AlphaFoldDB" id="A0AAD4S0R7"/>
<dbReference type="Gene3D" id="3.90.79.10">
    <property type="entry name" value="Nucleoside Triphosphate Pyrophosphohydrolase"/>
    <property type="match status" value="1"/>
</dbReference>
<dbReference type="GO" id="GO:0052751">
    <property type="term" value="F:GDP-mannose hydrolase activity"/>
    <property type="evidence" value="ECO:0007669"/>
    <property type="project" value="TreeGrafter"/>
</dbReference>
<protein>
    <recommendedName>
        <fullName evidence="5">Nudix hydrolase domain-containing protein</fullName>
    </recommendedName>
</protein>
<accession>A0AAD4S0R7</accession>
<evidence type="ECO:0000256" key="1">
    <source>
        <dbReference type="ARBA" id="ARBA00001946"/>
    </source>
</evidence>
<dbReference type="CDD" id="cd02883">
    <property type="entry name" value="NUDIX_Hydrolase"/>
    <property type="match status" value="1"/>
</dbReference>
<keyword evidence="3" id="KW-0378">Hydrolase</keyword>
<keyword evidence="7" id="KW-1185">Reference proteome</keyword>
<dbReference type="InterPro" id="IPR000086">
    <property type="entry name" value="NUDIX_hydrolase_dom"/>
</dbReference>